<gene>
    <name evidence="2" type="ORF">ACFO4R_10110</name>
</gene>
<proteinExistence type="predicted"/>
<evidence type="ECO:0008006" key="4">
    <source>
        <dbReference type="Google" id="ProtNLM"/>
    </source>
</evidence>
<dbReference type="EMBL" id="JBHSHL010000050">
    <property type="protein sequence ID" value="MFC4805433.1"/>
    <property type="molecule type" value="Genomic_DNA"/>
</dbReference>
<keyword evidence="1" id="KW-0472">Membrane</keyword>
<dbReference type="Proteomes" id="UP001595916">
    <property type="component" value="Unassembled WGS sequence"/>
</dbReference>
<evidence type="ECO:0000313" key="2">
    <source>
        <dbReference type="EMBL" id="MFC4805433.1"/>
    </source>
</evidence>
<reference evidence="3" key="1">
    <citation type="journal article" date="2019" name="Int. J. Syst. Evol. Microbiol.">
        <title>The Global Catalogue of Microorganisms (GCM) 10K type strain sequencing project: providing services to taxonomists for standard genome sequencing and annotation.</title>
        <authorList>
            <consortium name="The Broad Institute Genomics Platform"/>
            <consortium name="The Broad Institute Genome Sequencing Center for Infectious Disease"/>
            <person name="Wu L."/>
            <person name="Ma J."/>
        </authorList>
    </citation>
    <scope>NUCLEOTIDE SEQUENCE [LARGE SCALE GENOMIC DNA]</scope>
    <source>
        <strain evidence="3">CCUG 46385</strain>
    </source>
</reference>
<comment type="caution">
    <text evidence="2">The sequence shown here is derived from an EMBL/GenBank/DDBJ whole genome shotgun (WGS) entry which is preliminary data.</text>
</comment>
<dbReference type="SUPFAM" id="SSF48371">
    <property type="entry name" value="ARM repeat"/>
    <property type="match status" value="1"/>
</dbReference>
<feature type="transmembrane region" description="Helical" evidence="1">
    <location>
        <begin position="7"/>
        <end position="27"/>
    </location>
</feature>
<protein>
    <recommendedName>
        <fullName evidence="4">HEAT repeat domain-containing protein</fullName>
    </recommendedName>
</protein>
<accession>A0ABV9QNA8</accession>
<dbReference type="RefSeq" id="WP_379788994.1">
    <property type="nucleotide sequence ID" value="NZ_JBHSHL010000050.1"/>
</dbReference>
<keyword evidence="1" id="KW-0812">Transmembrane</keyword>
<evidence type="ECO:0000313" key="3">
    <source>
        <dbReference type="Proteomes" id="UP001595916"/>
    </source>
</evidence>
<name>A0ABV9QNA8_9FIRM</name>
<dbReference type="InterPro" id="IPR016024">
    <property type="entry name" value="ARM-type_fold"/>
</dbReference>
<evidence type="ECO:0000256" key="1">
    <source>
        <dbReference type="SAM" id="Phobius"/>
    </source>
</evidence>
<keyword evidence="3" id="KW-1185">Reference proteome</keyword>
<sequence length="301" mass="35701">MVSIKNILYFYISICGFMILFNLLYMFRSTQSQFYEKNRKKMWDSLLKSEFDHLYDHEEPSFFHRTVCFILLKRVYHLSSFHSCMKEFRETLPDEVEDYLSTYSALFKKLALYYGKKDPMYRGYFAHIIGSLNLVDEDDPHEIASILLSYLDSSTSYCREEVLYVLYRIGHVGIVEQAVLKINDLSIFHDPTILSKGLISFSGDRELLFQNLWKQRHHLNRNLVVALIAFAGTVDQDYSEELYEILQDKDTDILVKIEILNYFKTHEYSPIYPTLLDYIEKHQLYGEKLALSSIEIVRRIF</sequence>
<keyword evidence="1" id="KW-1133">Transmembrane helix</keyword>
<organism evidence="2 3">
    <name type="scientific">Filifactor villosus</name>
    <dbReference type="NCBI Taxonomy" id="29374"/>
    <lineage>
        <taxon>Bacteria</taxon>
        <taxon>Bacillati</taxon>
        <taxon>Bacillota</taxon>
        <taxon>Clostridia</taxon>
        <taxon>Peptostreptococcales</taxon>
        <taxon>Filifactoraceae</taxon>
        <taxon>Filifactor</taxon>
    </lineage>
</organism>